<dbReference type="InterPro" id="IPR014729">
    <property type="entry name" value="Rossmann-like_a/b/a_fold"/>
</dbReference>
<dbReference type="PANTHER" id="PTHR43793">
    <property type="entry name" value="FAD SYNTHASE"/>
    <property type="match status" value="1"/>
</dbReference>
<evidence type="ECO:0000256" key="3">
    <source>
        <dbReference type="ARBA" id="ARBA00022695"/>
    </source>
</evidence>
<dbReference type="InterPro" id="IPR050385">
    <property type="entry name" value="Archaeal_FAD_synthase"/>
</dbReference>
<dbReference type="Pfam" id="PF01467">
    <property type="entry name" value="CTP_transf_like"/>
    <property type="match status" value="1"/>
</dbReference>
<dbReference type="RefSeq" id="WP_116026157.1">
    <property type="nucleotide sequence ID" value="NZ_QTTT01000001.1"/>
</dbReference>
<sequence>MRGGPLVVLGDALLDVDLEGAVERVSPDAPVPVVGGVREHRRAGGAGLAATLAAGLSARDVVLAAPIGGDAPGADLARLLAERVELLPLPLDGTTVRKTRVRAAGQSLVRVDQGDGRMAEALGGDRRERLRRTLRSAGAVLVADYGRGTAAHEEVRRMLAALPRDVPVVWDPHPRGAPPVHAARLVTPNQAEARAFADTPEAGGDPLARAAADAAVLVPRWKAAGVAVTLGERGALLSVGDDVPYVVTAPRTPGRVDACGAGDCFSAAAALALADGGLLGEAVTEAVRQAAAFVASGDPAVEPEPPADDPWHAVRRVRERGGTVVGTGGCFDLLHPGHVGLLRQARALGDLLVVCLNSDASVRSLKGPGRPVMPEQDRARVLAALDCVDAVLVFEEPTPAGLLERLRPDLWVKGADYASADLPEAHIVRRHGGQVVLLPYLEGRSTSRLVERARSRVHDGGEAA</sequence>
<dbReference type="Gene3D" id="3.40.1190.20">
    <property type="match status" value="1"/>
</dbReference>
<evidence type="ECO:0000256" key="7">
    <source>
        <dbReference type="ARBA" id="ARBA00023277"/>
    </source>
</evidence>
<keyword evidence="11" id="KW-0418">Kinase</keyword>
<evidence type="ECO:0000256" key="2">
    <source>
        <dbReference type="ARBA" id="ARBA00022679"/>
    </source>
</evidence>
<dbReference type="GO" id="GO:0016773">
    <property type="term" value="F:phosphotransferase activity, alcohol group as acceptor"/>
    <property type="evidence" value="ECO:0007669"/>
    <property type="project" value="InterPro"/>
</dbReference>
<keyword evidence="4" id="KW-0547">Nucleotide-binding</keyword>
<dbReference type="InterPro" id="IPR011914">
    <property type="entry name" value="RfaE_dom_II"/>
</dbReference>
<evidence type="ECO:0000259" key="10">
    <source>
        <dbReference type="Pfam" id="PF01467"/>
    </source>
</evidence>
<feature type="domain" description="Carbohydrate kinase PfkB" evidence="9">
    <location>
        <begin position="6"/>
        <end position="296"/>
    </location>
</feature>
<dbReference type="Pfam" id="PF00294">
    <property type="entry name" value="PfkB"/>
    <property type="match status" value="1"/>
</dbReference>
<keyword evidence="5" id="KW-0067">ATP-binding</keyword>
<gene>
    <name evidence="11" type="ORF">DFJ69_6671</name>
</gene>
<dbReference type="SUPFAM" id="SSF53613">
    <property type="entry name" value="Ribokinase-like"/>
    <property type="match status" value="1"/>
</dbReference>
<evidence type="ECO:0000256" key="5">
    <source>
        <dbReference type="ARBA" id="ARBA00022840"/>
    </source>
</evidence>
<dbReference type="GO" id="GO:0016779">
    <property type="term" value="F:nucleotidyltransferase activity"/>
    <property type="evidence" value="ECO:0007669"/>
    <property type="project" value="UniProtKB-KW"/>
</dbReference>
<dbReference type="InterPro" id="IPR029056">
    <property type="entry name" value="Ribokinase-like"/>
</dbReference>
<evidence type="ECO:0000313" key="12">
    <source>
        <dbReference type="Proteomes" id="UP000256661"/>
    </source>
</evidence>
<dbReference type="GO" id="GO:0005524">
    <property type="term" value="F:ATP binding"/>
    <property type="evidence" value="ECO:0007669"/>
    <property type="project" value="UniProtKB-KW"/>
</dbReference>
<dbReference type="OrthoDB" id="9802794at2"/>
<protein>
    <recommendedName>
        <fullName evidence="1">D-glycero-beta-D-manno-heptose 1-phosphate adenylyltransferase</fullName>
        <ecNumber evidence="1">2.7.7.70</ecNumber>
    </recommendedName>
</protein>
<evidence type="ECO:0000256" key="1">
    <source>
        <dbReference type="ARBA" id="ARBA00012519"/>
    </source>
</evidence>
<dbReference type="SUPFAM" id="SSF52374">
    <property type="entry name" value="Nucleotidylyl transferase"/>
    <property type="match status" value="1"/>
</dbReference>
<evidence type="ECO:0000259" key="9">
    <source>
        <dbReference type="Pfam" id="PF00294"/>
    </source>
</evidence>
<proteinExistence type="predicted"/>
<reference evidence="11 12" key="1">
    <citation type="submission" date="2018-08" db="EMBL/GenBank/DDBJ databases">
        <title>Sequencing the genomes of 1000 actinobacteria strains.</title>
        <authorList>
            <person name="Klenk H.-P."/>
        </authorList>
    </citation>
    <scope>NUCLEOTIDE SEQUENCE [LARGE SCALE GENOMIC DNA]</scope>
    <source>
        <strain evidence="11 12">DSM 43927</strain>
    </source>
</reference>
<dbReference type="EMBL" id="QTTT01000001">
    <property type="protein sequence ID" value="REF01072.1"/>
    <property type="molecule type" value="Genomic_DNA"/>
</dbReference>
<dbReference type="AlphaFoldDB" id="A0A3D9TBD7"/>
<dbReference type="Proteomes" id="UP000256661">
    <property type="component" value="Unassembled WGS sequence"/>
</dbReference>
<evidence type="ECO:0000313" key="11">
    <source>
        <dbReference type="EMBL" id="REF01072.1"/>
    </source>
</evidence>
<dbReference type="Gene3D" id="3.40.50.620">
    <property type="entry name" value="HUPs"/>
    <property type="match status" value="1"/>
</dbReference>
<evidence type="ECO:0000256" key="8">
    <source>
        <dbReference type="ARBA" id="ARBA00047428"/>
    </source>
</evidence>
<keyword evidence="7" id="KW-0119">Carbohydrate metabolism</keyword>
<comment type="catalytic activity">
    <reaction evidence="8">
        <text>D-glycero-beta-D-manno-heptose 1-phosphate + ATP + H(+) = ADP-D-glycero-beta-D-manno-heptose + diphosphate</text>
        <dbReference type="Rhea" id="RHEA:27465"/>
        <dbReference type="ChEBI" id="CHEBI:15378"/>
        <dbReference type="ChEBI" id="CHEBI:30616"/>
        <dbReference type="ChEBI" id="CHEBI:33019"/>
        <dbReference type="ChEBI" id="CHEBI:59967"/>
        <dbReference type="ChEBI" id="CHEBI:61593"/>
        <dbReference type="EC" id="2.7.7.70"/>
    </reaction>
</comment>
<dbReference type="PANTHER" id="PTHR43793:SF2">
    <property type="entry name" value="BIFUNCTIONAL PROTEIN HLDE"/>
    <property type="match status" value="1"/>
</dbReference>
<keyword evidence="2 11" id="KW-0808">Transferase</keyword>
<feature type="domain" description="Cytidyltransferase-like" evidence="10">
    <location>
        <begin position="327"/>
        <end position="420"/>
    </location>
</feature>
<organism evidence="11 12">
    <name type="scientific">Thermomonospora umbrina</name>
    <dbReference type="NCBI Taxonomy" id="111806"/>
    <lineage>
        <taxon>Bacteria</taxon>
        <taxon>Bacillati</taxon>
        <taxon>Actinomycetota</taxon>
        <taxon>Actinomycetes</taxon>
        <taxon>Streptosporangiales</taxon>
        <taxon>Thermomonosporaceae</taxon>
        <taxon>Thermomonospora</taxon>
    </lineage>
</organism>
<dbReference type="InterPro" id="IPR011611">
    <property type="entry name" value="PfkB_dom"/>
</dbReference>
<keyword evidence="3" id="KW-0548">Nucleotidyltransferase</keyword>
<dbReference type="GO" id="GO:0005975">
    <property type="term" value="P:carbohydrate metabolic process"/>
    <property type="evidence" value="ECO:0007669"/>
    <property type="project" value="InterPro"/>
</dbReference>
<dbReference type="GO" id="GO:0016301">
    <property type="term" value="F:kinase activity"/>
    <property type="evidence" value="ECO:0007669"/>
    <property type="project" value="UniProtKB-KW"/>
</dbReference>
<evidence type="ECO:0000256" key="4">
    <source>
        <dbReference type="ARBA" id="ARBA00022741"/>
    </source>
</evidence>
<evidence type="ECO:0000256" key="6">
    <source>
        <dbReference type="ARBA" id="ARBA00023268"/>
    </source>
</evidence>
<dbReference type="NCBIfam" id="TIGR02199">
    <property type="entry name" value="rfaE_dom_II"/>
    <property type="match status" value="1"/>
</dbReference>
<keyword evidence="12" id="KW-1185">Reference proteome</keyword>
<dbReference type="EC" id="2.7.7.70" evidence="1"/>
<comment type="caution">
    <text evidence="11">The sequence shown here is derived from an EMBL/GenBank/DDBJ whole genome shotgun (WGS) entry which is preliminary data.</text>
</comment>
<accession>A0A3D9TBD7</accession>
<dbReference type="InterPro" id="IPR004821">
    <property type="entry name" value="Cyt_trans-like"/>
</dbReference>
<name>A0A3D9TBD7_9ACTN</name>
<keyword evidence="6" id="KW-0511">Multifunctional enzyme</keyword>
<dbReference type="NCBIfam" id="TIGR00125">
    <property type="entry name" value="cyt_tran_rel"/>
    <property type="match status" value="1"/>
</dbReference>